<dbReference type="EMBL" id="CM042047">
    <property type="protein sequence ID" value="KAI3769964.1"/>
    <property type="molecule type" value="Genomic_DNA"/>
</dbReference>
<reference evidence="1 2" key="2">
    <citation type="journal article" date="2022" name="Mol. Ecol. Resour.">
        <title>The genomes of chicory, endive, great burdock and yacon provide insights into Asteraceae paleo-polyploidization history and plant inulin production.</title>
        <authorList>
            <person name="Fan W."/>
            <person name="Wang S."/>
            <person name="Wang H."/>
            <person name="Wang A."/>
            <person name="Jiang F."/>
            <person name="Liu H."/>
            <person name="Zhao H."/>
            <person name="Xu D."/>
            <person name="Zhang Y."/>
        </authorList>
    </citation>
    <scope>NUCLEOTIDE SEQUENCE [LARGE SCALE GENOMIC DNA]</scope>
    <source>
        <strain evidence="2">cv. Niubang</strain>
    </source>
</reference>
<name>A0ACB9FF99_ARCLA</name>
<sequence>MDIRHEFVGYCIGCGEVNDINVCPSVATGNGDDKDDYAVDDDGRSLSEFGQKTEVGFARRKPPPQLEGAVFRPPIALNSQKTKPLLSLLEIVVAGHTQASAVVPPRDHSTVETQQIALDLLCRTSPF</sequence>
<evidence type="ECO:0000313" key="1">
    <source>
        <dbReference type="EMBL" id="KAI3769964.1"/>
    </source>
</evidence>
<reference evidence="2" key="1">
    <citation type="journal article" date="2022" name="Mol. Ecol. Resour.">
        <title>The genomes of chicory, endive, great burdock and yacon provide insights into Asteraceae palaeo-polyploidization history and plant inulin production.</title>
        <authorList>
            <person name="Fan W."/>
            <person name="Wang S."/>
            <person name="Wang H."/>
            <person name="Wang A."/>
            <person name="Jiang F."/>
            <person name="Liu H."/>
            <person name="Zhao H."/>
            <person name="Xu D."/>
            <person name="Zhang Y."/>
        </authorList>
    </citation>
    <scope>NUCLEOTIDE SEQUENCE [LARGE SCALE GENOMIC DNA]</scope>
    <source>
        <strain evidence="2">cv. Niubang</strain>
    </source>
</reference>
<organism evidence="1 2">
    <name type="scientific">Arctium lappa</name>
    <name type="common">Greater burdock</name>
    <name type="synonym">Lappa major</name>
    <dbReference type="NCBI Taxonomy" id="4217"/>
    <lineage>
        <taxon>Eukaryota</taxon>
        <taxon>Viridiplantae</taxon>
        <taxon>Streptophyta</taxon>
        <taxon>Embryophyta</taxon>
        <taxon>Tracheophyta</taxon>
        <taxon>Spermatophyta</taxon>
        <taxon>Magnoliopsida</taxon>
        <taxon>eudicotyledons</taxon>
        <taxon>Gunneridae</taxon>
        <taxon>Pentapetalae</taxon>
        <taxon>asterids</taxon>
        <taxon>campanulids</taxon>
        <taxon>Asterales</taxon>
        <taxon>Asteraceae</taxon>
        <taxon>Carduoideae</taxon>
        <taxon>Cardueae</taxon>
        <taxon>Arctiinae</taxon>
        <taxon>Arctium</taxon>
    </lineage>
</organism>
<comment type="caution">
    <text evidence="1">The sequence shown here is derived from an EMBL/GenBank/DDBJ whole genome shotgun (WGS) entry which is preliminary data.</text>
</comment>
<dbReference type="Proteomes" id="UP001055879">
    <property type="component" value="Linkage Group LG01"/>
</dbReference>
<protein>
    <submittedName>
        <fullName evidence="1">Uncharacterized protein</fullName>
    </submittedName>
</protein>
<evidence type="ECO:0000313" key="2">
    <source>
        <dbReference type="Proteomes" id="UP001055879"/>
    </source>
</evidence>
<gene>
    <name evidence="1" type="ORF">L6452_01081</name>
</gene>
<accession>A0ACB9FF99</accession>
<keyword evidence="2" id="KW-1185">Reference proteome</keyword>
<proteinExistence type="predicted"/>